<comment type="caution">
    <text evidence="1">The sequence shown here is derived from an EMBL/GenBank/DDBJ whole genome shotgun (WGS) entry which is preliminary data.</text>
</comment>
<reference evidence="1" key="2">
    <citation type="submission" date="2021-04" db="EMBL/GenBank/DDBJ databases">
        <authorList>
            <person name="Gilroy R."/>
        </authorList>
    </citation>
    <scope>NUCLEOTIDE SEQUENCE</scope>
    <source>
        <strain evidence="1">CHK196-7946</strain>
    </source>
</reference>
<evidence type="ECO:0000313" key="2">
    <source>
        <dbReference type="Proteomes" id="UP000823902"/>
    </source>
</evidence>
<gene>
    <name evidence="1" type="ORF">H9697_00760</name>
</gene>
<accession>A0A9D2Q7M3</accession>
<proteinExistence type="predicted"/>
<sequence>MSKKTEQREQVSGRLAVIGKAENLTGHVFGHLTALYRTENKRGRTCWMCRCDCGREKAVTAQDLKAGKVKS</sequence>
<organism evidence="1 2">
    <name type="scientific">Candidatus Mediterraneibacter faecavium</name>
    <dbReference type="NCBI Taxonomy" id="2838668"/>
    <lineage>
        <taxon>Bacteria</taxon>
        <taxon>Bacillati</taxon>
        <taxon>Bacillota</taxon>
        <taxon>Clostridia</taxon>
        <taxon>Lachnospirales</taxon>
        <taxon>Lachnospiraceae</taxon>
        <taxon>Mediterraneibacter</taxon>
    </lineage>
</organism>
<dbReference type="Proteomes" id="UP000823902">
    <property type="component" value="Unassembled WGS sequence"/>
</dbReference>
<protein>
    <submittedName>
        <fullName evidence="1">Uncharacterized protein</fullName>
    </submittedName>
</protein>
<evidence type="ECO:0000313" key="1">
    <source>
        <dbReference type="EMBL" id="HJC73474.1"/>
    </source>
</evidence>
<reference evidence="1" key="1">
    <citation type="journal article" date="2021" name="PeerJ">
        <title>Extensive microbial diversity within the chicken gut microbiome revealed by metagenomics and culture.</title>
        <authorList>
            <person name="Gilroy R."/>
            <person name="Ravi A."/>
            <person name="Getino M."/>
            <person name="Pursley I."/>
            <person name="Horton D.L."/>
            <person name="Alikhan N.F."/>
            <person name="Baker D."/>
            <person name="Gharbi K."/>
            <person name="Hall N."/>
            <person name="Watson M."/>
            <person name="Adriaenssens E.M."/>
            <person name="Foster-Nyarko E."/>
            <person name="Jarju S."/>
            <person name="Secka A."/>
            <person name="Antonio M."/>
            <person name="Oren A."/>
            <person name="Chaudhuri R.R."/>
            <person name="La Ragione R."/>
            <person name="Hildebrand F."/>
            <person name="Pallen M.J."/>
        </authorList>
    </citation>
    <scope>NUCLEOTIDE SEQUENCE</scope>
    <source>
        <strain evidence="1">CHK196-7946</strain>
    </source>
</reference>
<dbReference type="EMBL" id="DWVY01000004">
    <property type="protein sequence ID" value="HJC73474.1"/>
    <property type="molecule type" value="Genomic_DNA"/>
</dbReference>
<name>A0A9D2Q7M3_9FIRM</name>
<dbReference type="AlphaFoldDB" id="A0A9D2Q7M3"/>